<dbReference type="OrthoDB" id="76949at2759"/>
<name>A0A9P0HJD6_NEZVI</name>
<protein>
    <submittedName>
        <fullName evidence="5">Uncharacterized protein</fullName>
    </submittedName>
</protein>
<dbReference type="Pfam" id="PF12796">
    <property type="entry name" value="Ank_2"/>
    <property type="match status" value="1"/>
</dbReference>
<dbReference type="SUPFAM" id="SSF48403">
    <property type="entry name" value="Ankyrin repeat"/>
    <property type="match status" value="1"/>
</dbReference>
<dbReference type="InterPro" id="IPR002110">
    <property type="entry name" value="Ankyrin_rpt"/>
</dbReference>
<dbReference type="Pfam" id="PF00023">
    <property type="entry name" value="Ank"/>
    <property type="match status" value="1"/>
</dbReference>
<dbReference type="SMART" id="SM00248">
    <property type="entry name" value="ANK"/>
    <property type="match status" value="5"/>
</dbReference>
<evidence type="ECO:0000313" key="5">
    <source>
        <dbReference type="EMBL" id="CAH1402797.1"/>
    </source>
</evidence>
<feature type="repeat" description="ANK" evidence="3">
    <location>
        <begin position="183"/>
        <end position="215"/>
    </location>
</feature>
<evidence type="ECO:0000256" key="3">
    <source>
        <dbReference type="PROSITE-ProRule" id="PRU00023"/>
    </source>
</evidence>
<dbReference type="EMBL" id="OV725081">
    <property type="protein sequence ID" value="CAH1402797.1"/>
    <property type="molecule type" value="Genomic_DNA"/>
</dbReference>
<dbReference type="PROSITE" id="PS50088">
    <property type="entry name" value="ANK_REPEAT"/>
    <property type="match status" value="3"/>
</dbReference>
<dbReference type="PANTHER" id="PTHR24201:SF16">
    <property type="entry name" value="ANKYRIN-1-LIKE-RELATED"/>
    <property type="match status" value="1"/>
</dbReference>
<dbReference type="InterPro" id="IPR036770">
    <property type="entry name" value="Ankyrin_rpt-contain_sf"/>
</dbReference>
<feature type="repeat" description="ANK" evidence="3">
    <location>
        <begin position="216"/>
        <end position="248"/>
    </location>
</feature>
<keyword evidence="1" id="KW-0677">Repeat</keyword>
<proteinExistence type="predicted"/>
<dbReference type="PANTHER" id="PTHR24201">
    <property type="entry name" value="ANK_REP_REGION DOMAIN-CONTAINING PROTEIN"/>
    <property type="match status" value="1"/>
</dbReference>
<reference evidence="5" key="1">
    <citation type="submission" date="2022-01" db="EMBL/GenBank/DDBJ databases">
        <authorList>
            <person name="King R."/>
        </authorList>
    </citation>
    <scope>NUCLEOTIDE SEQUENCE</scope>
</reference>
<accession>A0A9P0HJD6</accession>
<keyword evidence="6" id="KW-1185">Reference proteome</keyword>
<evidence type="ECO:0000256" key="2">
    <source>
        <dbReference type="ARBA" id="ARBA00023043"/>
    </source>
</evidence>
<dbReference type="GO" id="GO:0005634">
    <property type="term" value="C:nucleus"/>
    <property type="evidence" value="ECO:0007669"/>
    <property type="project" value="TreeGrafter"/>
</dbReference>
<gene>
    <name evidence="5" type="ORF">NEZAVI_LOCUS11535</name>
</gene>
<dbReference type="InterPro" id="IPR050776">
    <property type="entry name" value="Ank_Repeat/CDKN_Inhibitor"/>
</dbReference>
<feature type="region of interest" description="Disordered" evidence="4">
    <location>
        <begin position="1"/>
        <end position="22"/>
    </location>
</feature>
<keyword evidence="2 3" id="KW-0040">ANK repeat</keyword>
<evidence type="ECO:0000256" key="4">
    <source>
        <dbReference type="SAM" id="MobiDB-lite"/>
    </source>
</evidence>
<dbReference type="AlphaFoldDB" id="A0A9P0HJD6"/>
<evidence type="ECO:0000256" key="1">
    <source>
        <dbReference type="ARBA" id="ARBA00022737"/>
    </source>
</evidence>
<dbReference type="PROSITE" id="PS50297">
    <property type="entry name" value="ANK_REP_REGION"/>
    <property type="match status" value="3"/>
</dbReference>
<dbReference type="Gene3D" id="1.25.40.20">
    <property type="entry name" value="Ankyrin repeat-containing domain"/>
    <property type="match status" value="2"/>
</dbReference>
<evidence type="ECO:0000313" key="6">
    <source>
        <dbReference type="Proteomes" id="UP001152798"/>
    </source>
</evidence>
<sequence>MNGSSTSISREDSGDGLVSITSENLEQLDLVDEKTALMEDMMNQGEKTTESYVHFGEPKCESDTEPRPSTSLKAGGVHHGIRAEEPFGAHRNVHYPKFRYASSGATDDGDLLKRDDGNKGKTEAHYVAEKGDLIRLSELHNYSMNVRDDKGWAPAMYATSNGQLEALQLLQKNGANLRVFDTQGRSLLHIAAAFGHEHVICWLLEEGFDIRATDFYDMTPLHLAAAHNQVGAARLLVLNGADISLEDDRNRTPLKIAQIAGHPEIIDLLREIKASHI</sequence>
<dbReference type="Proteomes" id="UP001152798">
    <property type="component" value="Chromosome 5"/>
</dbReference>
<feature type="repeat" description="ANK" evidence="3">
    <location>
        <begin position="150"/>
        <end position="182"/>
    </location>
</feature>
<organism evidence="5 6">
    <name type="scientific">Nezara viridula</name>
    <name type="common">Southern green stink bug</name>
    <name type="synonym">Cimex viridulus</name>
    <dbReference type="NCBI Taxonomy" id="85310"/>
    <lineage>
        <taxon>Eukaryota</taxon>
        <taxon>Metazoa</taxon>
        <taxon>Ecdysozoa</taxon>
        <taxon>Arthropoda</taxon>
        <taxon>Hexapoda</taxon>
        <taxon>Insecta</taxon>
        <taxon>Pterygota</taxon>
        <taxon>Neoptera</taxon>
        <taxon>Paraneoptera</taxon>
        <taxon>Hemiptera</taxon>
        <taxon>Heteroptera</taxon>
        <taxon>Panheteroptera</taxon>
        <taxon>Pentatomomorpha</taxon>
        <taxon>Pentatomoidea</taxon>
        <taxon>Pentatomidae</taxon>
        <taxon>Pentatominae</taxon>
        <taxon>Nezara</taxon>
    </lineage>
</organism>